<reference evidence="2" key="1">
    <citation type="submission" date="2018-10" db="EMBL/GenBank/DDBJ databases">
        <title>FDA dAtabase for Regulatory Grade micrObial Sequences (FDA-ARGOS): Supporting development and validation of Infectious Disease Dx tests.</title>
        <authorList>
            <person name="Minogue T."/>
            <person name="Wolcott M."/>
            <person name="Wasieloski L."/>
            <person name="Aguilar W."/>
            <person name="Moore D."/>
            <person name="Jaissle J."/>
            <person name="Tallon L."/>
            <person name="Sadzewicz L."/>
            <person name="Zhao X."/>
            <person name="Vavikolanu K."/>
            <person name="Mehta A."/>
            <person name="Aluvathingal J."/>
            <person name="Nadendla S."/>
            <person name="Yan Y."/>
            <person name="Sichtig H."/>
        </authorList>
    </citation>
    <scope>NUCLEOTIDE SEQUENCE [LARGE SCALE GENOMIC DNA]</scope>
    <source>
        <strain evidence="2">FDAARGOS_588</strain>
    </source>
</reference>
<dbReference type="EMBL" id="RKJW01000002">
    <property type="protein sequence ID" value="RPA24763.1"/>
    <property type="molecule type" value="Genomic_DNA"/>
</dbReference>
<sequence>MAPSRVRATRAARRAGFAARRCASRFLAASARRSKKRKPRLAECRMSRRNVTARAIDSNRHSFSIP</sequence>
<comment type="caution">
    <text evidence="1">The sequence shown here is derived from an EMBL/GenBank/DDBJ whole genome shotgun (WGS) entry which is preliminary data.</text>
</comment>
<dbReference type="Proteomes" id="UP000269379">
    <property type="component" value="Chromosome 1"/>
</dbReference>
<dbReference type="AlphaFoldDB" id="A0AAX1X2F9"/>
<accession>A0AAX1X2F9</accession>
<gene>
    <name evidence="1" type="ORF">EGT70_16865</name>
</gene>
<proteinExistence type="predicted"/>
<protein>
    <submittedName>
        <fullName evidence="1">Uncharacterized protein</fullName>
    </submittedName>
</protein>
<evidence type="ECO:0000313" key="1">
    <source>
        <dbReference type="EMBL" id="RPA24763.1"/>
    </source>
</evidence>
<organism evidence="1 2">
    <name type="scientific">Burkholderia mallei</name>
    <name type="common">Pseudomonas mallei</name>
    <dbReference type="NCBI Taxonomy" id="13373"/>
    <lineage>
        <taxon>Bacteria</taxon>
        <taxon>Pseudomonadati</taxon>
        <taxon>Pseudomonadota</taxon>
        <taxon>Betaproteobacteria</taxon>
        <taxon>Burkholderiales</taxon>
        <taxon>Burkholderiaceae</taxon>
        <taxon>Burkholderia</taxon>
        <taxon>pseudomallei group</taxon>
    </lineage>
</organism>
<name>A0AAX1X2F9_BURML</name>
<evidence type="ECO:0000313" key="2">
    <source>
        <dbReference type="Proteomes" id="UP000269379"/>
    </source>
</evidence>